<reference evidence="2" key="1">
    <citation type="submission" date="2020-12" db="EMBL/GenBank/DDBJ databases">
        <title>Devosia sp. MSA67 isolated from Mo River.</title>
        <authorList>
            <person name="Ma F."/>
            <person name="Zi Z."/>
        </authorList>
    </citation>
    <scope>NUCLEOTIDE SEQUENCE</scope>
    <source>
        <strain evidence="2">MSA67</strain>
    </source>
</reference>
<keyword evidence="1" id="KW-0732">Signal</keyword>
<name>A0A934IUT7_9HYPH</name>
<evidence type="ECO:0000313" key="2">
    <source>
        <dbReference type="EMBL" id="MBJ3783370.1"/>
    </source>
</evidence>
<organism evidence="2 3">
    <name type="scientific">Devosia sediminis</name>
    <dbReference type="NCBI Taxonomy" id="2798801"/>
    <lineage>
        <taxon>Bacteria</taxon>
        <taxon>Pseudomonadati</taxon>
        <taxon>Pseudomonadota</taxon>
        <taxon>Alphaproteobacteria</taxon>
        <taxon>Hyphomicrobiales</taxon>
        <taxon>Devosiaceae</taxon>
        <taxon>Devosia</taxon>
    </lineage>
</organism>
<dbReference type="EMBL" id="JAEKMH010000001">
    <property type="protein sequence ID" value="MBJ3783370.1"/>
    <property type="molecule type" value="Genomic_DNA"/>
</dbReference>
<dbReference type="Proteomes" id="UP000602124">
    <property type="component" value="Unassembled WGS sequence"/>
</dbReference>
<evidence type="ECO:0000313" key="3">
    <source>
        <dbReference type="Proteomes" id="UP000602124"/>
    </source>
</evidence>
<keyword evidence="3" id="KW-1185">Reference proteome</keyword>
<gene>
    <name evidence="2" type="ORF">JEQ47_01440</name>
</gene>
<dbReference type="RefSeq" id="WP_198874610.1">
    <property type="nucleotide sequence ID" value="NZ_JAEKMH010000001.1"/>
</dbReference>
<accession>A0A934IUT7</accession>
<feature type="signal peptide" evidence="1">
    <location>
        <begin position="1"/>
        <end position="18"/>
    </location>
</feature>
<sequence length="160" mass="17220">MRNLFILLMLGATSPVLACNPALVERLDAPVRDDADTVLDVAEIQSVEGGEWKVWMGDDGTAEEIVRIDYGEMGRLETRMVLDGAAAYGVTQTRYHYAAPIYAEGAATVRIETDIYVFCDAALELPPEDFGLNEDYAAAAKSAVAAFDAAEIAAYLPPGL</sequence>
<proteinExistence type="predicted"/>
<protein>
    <recommendedName>
        <fullName evidence="4">Lipoprotein</fullName>
    </recommendedName>
</protein>
<evidence type="ECO:0000256" key="1">
    <source>
        <dbReference type="SAM" id="SignalP"/>
    </source>
</evidence>
<comment type="caution">
    <text evidence="2">The sequence shown here is derived from an EMBL/GenBank/DDBJ whole genome shotgun (WGS) entry which is preliminary data.</text>
</comment>
<feature type="chain" id="PRO_5037036324" description="Lipoprotein" evidence="1">
    <location>
        <begin position="19"/>
        <end position="160"/>
    </location>
</feature>
<dbReference type="AlphaFoldDB" id="A0A934IUT7"/>
<evidence type="ECO:0008006" key="4">
    <source>
        <dbReference type="Google" id="ProtNLM"/>
    </source>
</evidence>